<keyword evidence="3" id="KW-0813">Transport</keyword>
<evidence type="ECO:0000256" key="9">
    <source>
        <dbReference type="SAM" id="Phobius"/>
    </source>
</evidence>
<dbReference type="InterPro" id="IPR019185">
    <property type="entry name" value="Integral_membrane_SYS1-rel"/>
</dbReference>
<evidence type="ECO:0000256" key="1">
    <source>
        <dbReference type="ARBA" id="ARBA00004653"/>
    </source>
</evidence>
<name>C5KPY3_PERM5</name>
<evidence type="ECO:0000256" key="3">
    <source>
        <dbReference type="ARBA" id="ARBA00022448"/>
    </source>
</evidence>
<dbReference type="OMA" id="EYEMVGM"/>
<keyword evidence="8 9" id="KW-0472">Membrane</keyword>
<dbReference type="GO" id="GO:0005802">
    <property type="term" value="C:trans-Golgi network"/>
    <property type="evidence" value="ECO:0007669"/>
    <property type="project" value="TreeGrafter"/>
</dbReference>
<evidence type="ECO:0000256" key="5">
    <source>
        <dbReference type="ARBA" id="ARBA00022927"/>
    </source>
</evidence>
<evidence type="ECO:0000256" key="7">
    <source>
        <dbReference type="ARBA" id="ARBA00023034"/>
    </source>
</evidence>
<dbReference type="PANTHER" id="PTHR12952:SF0">
    <property type="entry name" value="PROTEIN SYS1 HOMOLOG"/>
    <property type="match status" value="1"/>
</dbReference>
<dbReference type="GO" id="GO:0034067">
    <property type="term" value="P:protein localization to Golgi apparatus"/>
    <property type="evidence" value="ECO:0007669"/>
    <property type="project" value="TreeGrafter"/>
</dbReference>
<dbReference type="GO" id="GO:0043001">
    <property type="term" value="P:Golgi to plasma membrane protein transport"/>
    <property type="evidence" value="ECO:0007669"/>
    <property type="project" value="TreeGrafter"/>
</dbReference>
<dbReference type="Proteomes" id="UP000007800">
    <property type="component" value="Unassembled WGS sequence"/>
</dbReference>
<reference evidence="10 11" key="1">
    <citation type="submission" date="2008-07" db="EMBL/GenBank/DDBJ databases">
        <authorList>
            <person name="El-Sayed N."/>
            <person name="Caler E."/>
            <person name="Inman J."/>
            <person name="Amedeo P."/>
            <person name="Hass B."/>
            <person name="Wortman J."/>
        </authorList>
    </citation>
    <scope>NUCLEOTIDE SEQUENCE [LARGE SCALE GENOMIC DNA]</scope>
    <source>
        <strain evidence="11">ATCC 50983 / TXsc</strain>
    </source>
</reference>
<evidence type="ECO:0000313" key="11">
    <source>
        <dbReference type="Proteomes" id="UP000007800"/>
    </source>
</evidence>
<dbReference type="InParanoid" id="C5KPY3"/>
<keyword evidence="11" id="KW-1185">Reference proteome</keyword>
<accession>C5KPY3</accession>
<comment type="similarity">
    <text evidence="2">Belongs to the SYS1 family.</text>
</comment>
<dbReference type="PROSITE" id="PS51257">
    <property type="entry name" value="PROKAR_LIPOPROTEIN"/>
    <property type="match status" value="1"/>
</dbReference>
<protein>
    <submittedName>
        <fullName evidence="10">Protein SYS1, putative</fullName>
    </submittedName>
</protein>
<keyword evidence="6 9" id="KW-1133">Transmembrane helix</keyword>
<dbReference type="GO" id="GO:0000139">
    <property type="term" value="C:Golgi membrane"/>
    <property type="evidence" value="ECO:0007669"/>
    <property type="project" value="UniProtKB-SubCell"/>
</dbReference>
<dbReference type="GO" id="GO:0005829">
    <property type="term" value="C:cytosol"/>
    <property type="evidence" value="ECO:0007669"/>
    <property type="project" value="GOC"/>
</dbReference>
<evidence type="ECO:0000256" key="6">
    <source>
        <dbReference type="ARBA" id="ARBA00022989"/>
    </source>
</evidence>
<dbReference type="GO" id="GO:0006895">
    <property type="term" value="P:Golgi to endosome transport"/>
    <property type="evidence" value="ECO:0007669"/>
    <property type="project" value="TreeGrafter"/>
</dbReference>
<dbReference type="OrthoDB" id="542931at2759"/>
<dbReference type="PANTHER" id="PTHR12952">
    <property type="entry name" value="SYS1"/>
    <property type="match status" value="1"/>
</dbReference>
<feature type="transmembrane region" description="Helical" evidence="9">
    <location>
        <begin position="27"/>
        <end position="48"/>
    </location>
</feature>
<evidence type="ECO:0000256" key="8">
    <source>
        <dbReference type="ARBA" id="ARBA00023136"/>
    </source>
</evidence>
<keyword evidence="4 9" id="KW-0812">Transmembrane</keyword>
<feature type="transmembrane region" description="Helical" evidence="9">
    <location>
        <begin position="68"/>
        <end position="88"/>
    </location>
</feature>
<comment type="subcellular location">
    <subcellularLocation>
        <location evidence="1">Golgi apparatus membrane</location>
        <topology evidence="1">Multi-pass membrane protein</topology>
    </subcellularLocation>
</comment>
<dbReference type="AlphaFoldDB" id="C5KPY3"/>
<dbReference type="EMBL" id="GG675180">
    <property type="protein sequence ID" value="EER13530.1"/>
    <property type="molecule type" value="Genomic_DNA"/>
</dbReference>
<gene>
    <name evidence="10" type="ORF">Pmar_PMAR000118</name>
</gene>
<dbReference type="GeneID" id="9042271"/>
<organism evidence="11">
    <name type="scientific">Perkinsus marinus (strain ATCC 50983 / TXsc)</name>
    <dbReference type="NCBI Taxonomy" id="423536"/>
    <lineage>
        <taxon>Eukaryota</taxon>
        <taxon>Sar</taxon>
        <taxon>Alveolata</taxon>
        <taxon>Perkinsozoa</taxon>
        <taxon>Perkinsea</taxon>
        <taxon>Perkinsida</taxon>
        <taxon>Perkinsidae</taxon>
        <taxon>Perkinsus</taxon>
    </lineage>
</organism>
<evidence type="ECO:0000256" key="2">
    <source>
        <dbReference type="ARBA" id="ARBA00008160"/>
    </source>
</evidence>
<proteinExistence type="inferred from homology"/>
<keyword evidence="5" id="KW-0653">Protein transport</keyword>
<dbReference type="FunCoup" id="C5KPY3">
    <property type="interactions" value="286"/>
</dbReference>
<dbReference type="Pfam" id="PF09801">
    <property type="entry name" value="SYS1"/>
    <property type="match status" value="1"/>
</dbReference>
<keyword evidence="7" id="KW-0333">Golgi apparatus</keyword>
<dbReference type="RefSeq" id="XP_002781735.1">
    <property type="nucleotide sequence ID" value="XM_002781689.1"/>
</dbReference>
<sequence length="181" mass="20055">MTGGGRFFGKEVFNPKFICIQILAMQACYYLLLVSGVCIFNQLCGVPVALNRLFRDDNMGFADTESSILTIVLVTMSPLMSIILTYVVERAKKCLDFVVTYHMWHLVSTCLQLGRLPSYFSWWMWHVTAATITVLLGEYLCMQLESREISLGGGNAVLEGRNPRGGPASGGVDARVELDSV</sequence>
<evidence type="ECO:0000313" key="10">
    <source>
        <dbReference type="EMBL" id="EER13530.1"/>
    </source>
</evidence>
<evidence type="ECO:0000256" key="4">
    <source>
        <dbReference type="ARBA" id="ARBA00022692"/>
    </source>
</evidence>